<protein>
    <recommendedName>
        <fullName evidence="3">Superoxide dismutase copper/zinc binding domain-containing protein</fullName>
    </recommendedName>
</protein>
<feature type="domain" description="Superoxide dismutase copper/zinc binding" evidence="3">
    <location>
        <begin position="53"/>
        <end position="177"/>
    </location>
</feature>
<proteinExistence type="inferred from homology"/>
<dbReference type="EMBL" id="MQWB01000001">
    <property type="protein sequence ID" value="OZC02822.1"/>
    <property type="molecule type" value="Genomic_DNA"/>
</dbReference>
<dbReference type="InterPro" id="IPR036423">
    <property type="entry name" value="SOD-like_Cu/Zn_dom_sf"/>
</dbReference>
<reference evidence="4 5" key="1">
    <citation type="submission" date="2016-11" db="EMBL/GenBank/DDBJ databases">
        <title>Study of marine rhodopsin-containing bacteria.</title>
        <authorList>
            <person name="Yoshizawa S."/>
            <person name="Kumagai Y."/>
            <person name="Kogure K."/>
        </authorList>
    </citation>
    <scope>NUCLEOTIDE SEQUENCE [LARGE SCALE GENOMIC DNA]</scope>
    <source>
        <strain evidence="4 5">SG-29</strain>
    </source>
</reference>
<dbReference type="PRINTS" id="PR00068">
    <property type="entry name" value="CUZNDISMTASE"/>
</dbReference>
<dbReference type="InterPro" id="IPR001424">
    <property type="entry name" value="SOD_Cu_Zn_dom"/>
</dbReference>
<dbReference type="Gene3D" id="2.60.40.200">
    <property type="entry name" value="Superoxide dismutase, copper/zinc binding domain"/>
    <property type="match status" value="1"/>
</dbReference>
<dbReference type="AlphaFoldDB" id="A0A259TYJ5"/>
<comment type="similarity">
    <text evidence="1">Belongs to the Cu-Zn superoxide dismutase family.</text>
</comment>
<dbReference type="PANTHER" id="PTHR10003">
    <property type="entry name" value="SUPEROXIDE DISMUTASE CU-ZN -RELATED"/>
    <property type="match status" value="1"/>
</dbReference>
<evidence type="ECO:0000256" key="2">
    <source>
        <dbReference type="SAM" id="MobiDB-lite"/>
    </source>
</evidence>
<accession>A0A259TYJ5</accession>
<dbReference type="InterPro" id="IPR024134">
    <property type="entry name" value="SOD_Cu/Zn_/chaperone"/>
</dbReference>
<dbReference type="Proteomes" id="UP000216446">
    <property type="component" value="Unassembled WGS sequence"/>
</dbReference>
<dbReference type="RefSeq" id="WP_179271077.1">
    <property type="nucleotide sequence ID" value="NZ_MQWB01000001.1"/>
</dbReference>
<evidence type="ECO:0000313" key="5">
    <source>
        <dbReference type="Proteomes" id="UP000216446"/>
    </source>
</evidence>
<dbReference type="Pfam" id="PF00080">
    <property type="entry name" value="Sod_Cu"/>
    <property type="match status" value="1"/>
</dbReference>
<feature type="region of interest" description="Disordered" evidence="2">
    <location>
        <begin position="100"/>
        <end position="125"/>
    </location>
</feature>
<name>A0A259TYJ5_9BACT</name>
<dbReference type="InParanoid" id="A0A259TYJ5"/>
<evidence type="ECO:0000256" key="1">
    <source>
        <dbReference type="ARBA" id="ARBA00010457"/>
    </source>
</evidence>
<evidence type="ECO:0000259" key="3">
    <source>
        <dbReference type="Pfam" id="PF00080"/>
    </source>
</evidence>
<gene>
    <name evidence="4" type="ORF">BSZ36_07450</name>
</gene>
<sequence length="182" mass="18980">MRLLPFLLLGLAACAQDDPTPLAPEASAPRAISADTVDVQGVSAARAQVEGDVTGTVTLRRVGGGTRVLMSLDGLGRDRFHGVQILSARSCDDLDPARHLGDGRATHGPYDATTGRRHAGDLGNIKGDDRRRGRFDRIDPVVSLDGYVSAVGRAVVVRASQDDGWASGGGEVIGCGVLTPTR</sequence>
<comment type="caution">
    <text evidence="4">The sequence shown here is derived from an EMBL/GenBank/DDBJ whole genome shotgun (WGS) entry which is preliminary data.</text>
</comment>
<evidence type="ECO:0000313" key="4">
    <source>
        <dbReference type="EMBL" id="OZC02822.1"/>
    </source>
</evidence>
<keyword evidence="5" id="KW-1185">Reference proteome</keyword>
<dbReference type="GO" id="GO:0005507">
    <property type="term" value="F:copper ion binding"/>
    <property type="evidence" value="ECO:0007669"/>
    <property type="project" value="InterPro"/>
</dbReference>
<organism evidence="4 5">
    <name type="scientific">Rubricoccus marinus</name>
    <dbReference type="NCBI Taxonomy" id="716817"/>
    <lineage>
        <taxon>Bacteria</taxon>
        <taxon>Pseudomonadati</taxon>
        <taxon>Rhodothermota</taxon>
        <taxon>Rhodothermia</taxon>
        <taxon>Rhodothermales</taxon>
        <taxon>Rubricoccaceae</taxon>
        <taxon>Rubricoccus</taxon>
    </lineage>
</organism>
<dbReference type="GO" id="GO:0006801">
    <property type="term" value="P:superoxide metabolic process"/>
    <property type="evidence" value="ECO:0007669"/>
    <property type="project" value="InterPro"/>
</dbReference>
<dbReference type="SUPFAM" id="SSF49329">
    <property type="entry name" value="Cu,Zn superoxide dismutase-like"/>
    <property type="match status" value="1"/>
</dbReference>